<accession>A0A975FY07</accession>
<protein>
    <submittedName>
        <fullName evidence="2">Uncharacterized protein</fullName>
    </submittedName>
</protein>
<dbReference type="AlphaFoldDB" id="A0A975FY07"/>
<sequence>MHKLPKFTKFENAEQMMDMAVMVIMIGLGAVMMIGLLTATGHVTW</sequence>
<name>A0A975FY07_9CAUL</name>
<organism evidence="2 3">
    <name type="scientific">Phenylobacterium montanum</name>
    <dbReference type="NCBI Taxonomy" id="2823693"/>
    <lineage>
        <taxon>Bacteria</taxon>
        <taxon>Pseudomonadati</taxon>
        <taxon>Pseudomonadota</taxon>
        <taxon>Alphaproteobacteria</taxon>
        <taxon>Caulobacterales</taxon>
        <taxon>Caulobacteraceae</taxon>
        <taxon>Phenylobacterium</taxon>
    </lineage>
</organism>
<proteinExistence type="predicted"/>
<gene>
    <name evidence="2" type="ORF">KCG34_19895</name>
</gene>
<feature type="transmembrane region" description="Helical" evidence="1">
    <location>
        <begin position="20"/>
        <end position="39"/>
    </location>
</feature>
<evidence type="ECO:0000313" key="2">
    <source>
        <dbReference type="EMBL" id="QUD87289.1"/>
    </source>
</evidence>
<evidence type="ECO:0000256" key="1">
    <source>
        <dbReference type="SAM" id="Phobius"/>
    </source>
</evidence>
<dbReference type="KEGG" id="caul:KCG34_19895"/>
<evidence type="ECO:0000313" key="3">
    <source>
        <dbReference type="Proteomes" id="UP000676409"/>
    </source>
</evidence>
<keyword evidence="1" id="KW-0812">Transmembrane</keyword>
<keyword evidence="1" id="KW-1133">Transmembrane helix</keyword>
<dbReference type="Proteomes" id="UP000676409">
    <property type="component" value="Chromosome"/>
</dbReference>
<dbReference type="EMBL" id="CP073078">
    <property type="protein sequence ID" value="QUD87289.1"/>
    <property type="molecule type" value="Genomic_DNA"/>
</dbReference>
<keyword evidence="1" id="KW-0472">Membrane</keyword>
<dbReference type="RefSeq" id="WP_211937341.1">
    <property type="nucleotide sequence ID" value="NZ_CP073078.1"/>
</dbReference>
<reference evidence="2" key="1">
    <citation type="submission" date="2021-04" db="EMBL/GenBank/DDBJ databases">
        <title>The complete genome sequence of Caulobacter sp. S6.</title>
        <authorList>
            <person name="Tang Y."/>
            <person name="Ouyang W."/>
            <person name="Liu Q."/>
            <person name="Huang B."/>
            <person name="Guo Z."/>
            <person name="Lei P."/>
        </authorList>
    </citation>
    <scope>NUCLEOTIDE SEQUENCE</scope>
    <source>
        <strain evidence="2">S6</strain>
    </source>
</reference>
<keyword evidence="3" id="KW-1185">Reference proteome</keyword>